<keyword evidence="3" id="KW-1185">Reference proteome</keyword>
<evidence type="ECO:0000313" key="2">
    <source>
        <dbReference type="EMBL" id="MDQ0206905.1"/>
    </source>
</evidence>
<proteinExistence type="predicted"/>
<evidence type="ECO:0000313" key="3">
    <source>
        <dbReference type="Proteomes" id="UP001225034"/>
    </source>
</evidence>
<protein>
    <recommendedName>
        <fullName evidence="1">NERD domain-containing protein</fullName>
    </recommendedName>
</protein>
<dbReference type="EMBL" id="JAUSUA010000002">
    <property type="protein sequence ID" value="MDQ0206905.1"/>
    <property type="molecule type" value="Genomic_DNA"/>
</dbReference>
<dbReference type="Proteomes" id="UP001225034">
    <property type="component" value="Unassembled WGS sequence"/>
</dbReference>
<gene>
    <name evidence="2" type="ORF">J2S05_001704</name>
</gene>
<comment type="caution">
    <text evidence="2">The sequence shown here is derived from an EMBL/GenBank/DDBJ whole genome shotgun (WGS) entry which is preliminary data.</text>
</comment>
<dbReference type="Pfam" id="PF08378">
    <property type="entry name" value="NERD"/>
    <property type="match status" value="1"/>
</dbReference>
<organism evidence="2 3">
    <name type="scientific">Alkalicoccobacillus murimartini</name>
    <dbReference type="NCBI Taxonomy" id="171685"/>
    <lineage>
        <taxon>Bacteria</taxon>
        <taxon>Bacillati</taxon>
        <taxon>Bacillota</taxon>
        <taxon>Bacilli</taxon>
        <taxon>Bacillales</taxon>
        <taxon>Bacillaceae</taxon>
        <taxon>Alkalicoccobacillus</taxon>
    </lineage>
</organism>
<feature type="domain" description="NERD" evidence="1">
    <location>
        <begin position="42"/>
        <end position="159"/>
    </location>
</feature>
<accession>A0ABT9YGC0</accession>
<dbReference type="InterPro" id="IPR011528">
    <property type="entry name" value="NERD"/>
</dbReference>
<reference evidence="2 3" key="1">
    <citation type="submission" date="2023-07" db="EMBL/GenBank/DDBJ databases">
        <title>Genomic Encyclopedia of Type Strains, Phase IV (KMG-IV): sequencing the most valuable type-strain genomes for metagenomic binning, comparative biology and taxonomic classification.</title>
        <authorList>
            <person name="Goeker M."/>
        </authorList>
    </citation>
    <scope>NUCLEOTIDE SEQUENCE [LARGE SCALE GENOMIC DNA]</scope>
    <source>
        <strain evidence="2 3">DSM 19154</strain>
    </source>
</reference>
<evidence type="ECO:0000259" key="1">
    <source>
        <dbReference type="PROSITE" id="PS50965"/>
    </source>
</evidence>
<dbReference type="PROSITE" id="PS50965">
    <property type="entry name" value="NERD"/>
    <property type="match status" value="1"/>
</dbReference>
<sequence length="325" mass="37795">MVIVRRRSKPLKLLQFKALERRVSPSHISFPKIKEDLALREVGYRGEVSTDYYMKFLEQDQFYLVKDLRLRSTEGDYFQMDTVVVCDKYIAIIETKNISGRISFNESTNQMFRKVNDIEQVLPNPFSQVRRQRIQLTDWFLKKGWPLLPIVEFVALSNPSTFIDSSSKRLVPSEEIPAKLIQLQRSYQTIALKRSEVPLIAQQLAESHIPEIMTEVLPYQITTKDIRKGVLCPACSRIGMERVLRTGSWFCANCNHYSKDAHIQALEDYFLLIKPTITNRELRDFLQIHSSSLSHYLLNQLTLPRTNSNKYTYYTLSCPLSTSKA</sequence>
<name>A0ABT9YGC0_9BACI</name>